<dbReference type="SUPFAM" id="SSF53850">
    <property type="entry name" value="Periplasmic binding protein-like II"/>
    <property type="match status" value="1"/>
</dbReference>
<proteinExistence type="predicted"/>
<reference evidence="1 2" key="1">
    <citation type="submission" date="2017-07" db="EMBL/GenBank/DDBJ databases">
        <title>Complete Genome Sequence of the cosmetic ferment Vitreoscilla filiformis (ATCC15551).</title>
        <authorList>
            <person name="Contreras S."/>
            <person name="Sagory-Zalkind P."/>
            <person name="Blanquart H."/>
            <person name="Iltis A."/>
            <person name="Morand S.C."/>
        </authorList>
    </citation>
    <scope>NUCLEOTIDE SEQUENCE [LARGE SCALE GENOMIC DNA]</scope>
    <source>
        <strain evidence="1 2">ATCC 15551</strain>
        <plasmid evidence="2">Plasmid pvf1</plasmid>
    </source>
</reference>
<evidence type="ECO:0000313" key="2">
    <source>
        <dbReference type="Proteomes" id="UP000199729"/>
    </source>
</evidence>
<protein>
    <submittedName>
        <fullName evidence="1">Uncharacterized protein</fullName>
    </submittedName>
</protein>
<gene>
    <name evidence="1" type="ORF">VITFI_CDS3435</name>
</gene>
<dbReference type="AlphaFoldDB" id="A0A221KJJ9"/>
<dbReference type="EMBL" id="CP022424">
    <property type="protein sequence ID" value="ASM79212.1"/>
    <property type="molecule type" value="Genomic_DNA"/>
</dbReference>
<name>A0A221KJJ9_VITFI</name>
<keyword evidence="2" id="KW-1185">Reference proteome</keyword>
<organism evidence="1 2">
    <name type="scientific">Vitreoscilla filiformis</name>
    <dbReference type="NCBI Taxonomy" id="63"/>
    <lineage>
        <taxon>Bacteria</taxon>
        <taxon>Pseudomonadati</taxon>
        <taxon>Pseudomonadota</taxon>
        <taxon>Betaproteobacteria</taxon>
        <taxon>Neisseriales</taxon>
        <taxon>Neisseriaceae</taxon>
        <taxon>Vitreoscilla</taxon>
    </lineage>
</organism>
<evidence type="ECO:0000313" key="1">
    <source>
        <dbReference type="EMBL" id="ASM79212.1"/>
    </source>
</evidence>
<geneLocation type="plasmid" evidence="2">
    <name>pvf1</name>
</geneLocation>
<accession>A0A221KJJ9</accession>
<sequence>MLTISTNNTPSDRKALEQLAAEAFRRVGFGIQVVNNPSERSLVLANQGEVDGEGLRVAGLATQYPHLIQVPERFIGISFVAFVRQPGLQLDGWASLQPHRIGFITGWKMFEAHATGARIVNRVDTPEQLFRMLAQDRIDVALYTLADGLALVQRLGLSGIQAVTPSLRDVDMFLYLHQRHSALVPQVAQALRDMKADGSHARLLHGI</sequence>
<keyword evidence="1" id="KW-0614">Plasmid</keyword>
<dbReference type="Gene3D" id="3.40.190.10">
    <property type="entry name" value="Periplasmic binding protein-like II"/>
    <property type="match status" value="2"/>
</dbReference>
<dbReference type="KEGG" id="vff:VITFI_CDS3435"/>
<dbReference type="Proteomes" id="UP000199729">
    <property type="component" value="Plasmid pVF1"/>
</dbReference>